<feature type="region of interest" description="Disordered" evidence="1">
    <location>
        <begin position="1"/>
        <end position="70"/>
    </location>
</feature>
<name>A0AAV7PEF1_PLEWA</name>
<protein>
    <submittedName>
        <fullName evidence="2">Uncharacterized protein</fullName>
    </submittedName>
</protein>
<comment type="caution">
    <text evidence="2">The sequence shown here is derived from an EMBL/GenBank/DDBJ whole genome shotgun (WGS) entry which is preliminary data.</text>
</comment>
<sequence length="70" mass="8268">MRTLTDASDPDFRVRRRKETTDSRQRDEFRNSEGERTEEKTPNTEWKTLDPGGAPKTWIPHRKGKPRDAK</sequence>
<evidence type="ECO:0000256" key="1">
    <source>
        <dbReference type="SAM" id="MobiDB-lite"/>
    </source>
</evidence>
<reference evidence="2" key="1">
    <citation type="journal article" date="2022" name="bioRxiv">
        <title>Sequencing and chromosome-scale assembly of the giantPleurodeles waltlgenome.</title>
        <authorList>
            <person name="Brown T."/>
            <person name="Elewa A."/>
            <person name="Iarovenko S."/>
            <person name="Subramanian E."/>
            <person name="Araus A.J."/>
            <person name="Petzold A."/>
            <person name="Susuki M."/>
            <person name="Suzuki K.-i.T."/>
            <person name="Hayashi T."/>
            <person name="Toyoda A."/>
            <person name="Oliveira C."/>
            <person name="Osipova E."/>
            <person name="Leigh N.D."/>
            <person name="Simon A."/>
            <person name="Yun M.H."/>
        </authorList>
    </citation>
    <scope>NUCLEOTIDE SEQUENCE</scope>
    <source>
        <strain evidence="2">20211129_DDA</strain>
        <tissue evidence="2">Liver</tissue>
    </source>
</reference>
<dbReference type="EMBL" id="JANPWB010000011">
    <property type="protein sequence ID" value="KAJ1125209.1"/>
    <property type="molecule type" value="Genomic_DNA"/>
</dbReference>
<organism evidence="2 3">
    <name type="scientific">Pleurodeles waltl</name>
    <name type="common">Iberian ribbed newt</name>
    <dbReference type="NCBI Taxonomy" id="8319"/>
    <lineage>
        <taxon>Eukaryota</taxon>
        <taxon>Metazoa</taxon>
        <taxon>Chordata</taxon>
        <taxon>Craniata</taxon>
        <taxon>Vertebrata</taxon>
        <taxon>Euteleostomi</taxon>
        <taxon>Amphibia</taxon>
        <taxon>Batrachia</taxon>
        <taxon>Caudata</taxon>
        <taxon>Salamandroidea</taxon>
        <taxon>Salamandridae</taxon>
        <taxon>Pleurodelinae</taxon>
        <taxon>Pleurodeles</taxon>
    </lineage>
</organism>
<keyword evidence="3" id="KW-1185">Reference proteome</keyword>
<accession>A0AAV7PEF1</accession>
<evidence type="ECO:0000313" key="3">
    <source>
        <dbReference type="Proteomes" id="UP001066276"/>
    </source>
</evidence>
<gene>
    <name evidence="2" type="ORF">NDU88_003643</name>
</gene>
<dbReference type="AlphaFoldDB" id="A0AAV7PEF1"/>
<feature type="compositionally biased region" description="Basic and acidic residues" evidence="1">
    <location>
        <begin position="19"/>
        <end position="42"/>
    </location>
</feature>
<dbReference type="Proteomes" id="UP001066276">
    <property type="component" value="Chromosome 7"/>
</dbReference>
<evidence type="ECO:0000313" key="2">
    <source>
        <dbReference type="EMBL" id="KAJ1125209.1"/>
    </source>
</evidence>
<feature type="compositionally biased region" description="Basic residues" evidence="1">
    <location>
        <begin position="59"/>
        <end position="70"/>
    </location>
</feature>
<proteinExistence type="predicted"/>